<evidence type="ECO:0000256" key="2">
    <source>
        <dbReference type="SAM" id="Phobius"/>
    </source>
</evidence>
<accession>A0A7S3PY98</accession>
<keyword evidence="2" id="KW-0812">Transmembrane</keyword>
<feature type="transmembrane region" description="Helical" evidence="2">
    <location>
        <begin position="422"/>
        <end position="440"/>
    </location>
</feature>
<organism evidence="3">
    <name type="scientific">Chaetoceros debilis</name>
    <dbReference type="NCBI Taxonomy" id="122233"/>
    <lineage>
        <taxon>Eukaryota</taxon>
        <taxon>Sar</taxon>
        <taxon>Stramenopiles</taxon>
        <taxon>Ochrophyta</taxon>
        <taxon>Bacillariophyta</taxon>
        <taxon>Coscinodiscophyceae</taxon>
        <taxon>Chaetocerotophycidae</taxon>
        <taxon>Chaetocerotales</taxon>
        <taxon>Chaetocerotaceae</taxon>
        <taxon>Chaetoceros</taxon>
    </lineage>
</organism>
<feature type="transmembrane region" description="Helical" evidence="2">
    <location>
        <begin position="395"/>
        <end position="416"/>
    </location>
</feature>
<evidence type="ECO:0000256" key="1">
    <source>
        <dbReference type="SAM" id="MobiDB-lite"/>
    </source>
</evidence>
<feature type="transmembrane region" description="Helical" evidence="2">
    <location>
        <begin position="220"/>
        <end position="240"/>
    </location>
</feature>
<dbReference type="EMBL" id="HBIO01005585">
    <property type="protein sequence ID" value="CAE0459131.1"/>
    <property type="molecule type" value="Transcribed_RNA"/>
</dbReference>
<dbReference type="AlphaFoldDB" id="A0A7S3PY98"/>
<reference evidence="3" key="1">
    <citation type="submission" date="2021-01" db="EMBL/GenBank/DDBJ databases">
        <authorList>
            <person name="Corre E."/>
            <person name="Pelletier E."/>
            <person name="Niang G."/>
            <person name="Scheremetjew M."/>
            <person name="Finn R."/>
            <person name="Kale V."/>
            <person name="Holt S."/>
            <person name="Cochrane G."/>
            <person name="Meng A."/>
            <person name="Brown T."/>
            <person name="Cohen L."/>
        </authorList>
    </citation>
    <scope>NUCLEOTIDE SEQUENCE</scope>
    <source>
        <strain evidence="3">MM31A-1</strain>
    </source>
</reference>
<keyword evidence="2" id="KW-0472">Membrane</keyword>
<feature type="region of interest" description="Disordered" evidence="1">
    <location>
        <begin position="1"/>
        <end position="42"/>
    </location>
</feature>
<feature type="region of interest" description="Disordered" evidence="1">
    <location>
        <begin position="526"/>
        <end position="546"/>
    </location>
</feature>
<name>A0A7S3PY98_9STRA</name>
<dbReference type="PANTHER" id="PTHR36970:SF1">
    <property type="entry name" value="BESTROPHIN HOMOLOG"/>
    <property type="match status" value="1"/>
</dbReference>
<proteinExistence type="predicted"/>
<sequence length="546" mass="61396">MNMTKTTSARRAKKREERKENDEDKDKKSGDEKEPMFSVPAASVSVSAVMGRTDAKSDSNNSQSTLRIRNGIEECLRIPIPVPVPVQVPIPVQVPSLSKKIIEKQFKNTKKTRSRLTIAEKFDNKNVGLGAAALTFQTAISDPRLPHGPIESHEELVRRQDRDHFLSRMFSTLTAAVMVFFVYLVTLETLMSVTLSIGLTIFWLQKGGTDETWEGSGMDWVILGFAVVTPITVTIQIAFARREKALYEINRIRSLSFQLYVSHNIWDWSKGEGRAKAMSEDEWLQHTDLVLEQLVGIGDELCRFLTLPTSSRSYHRMLKSGRNEAASIVEVAYCLLDSLYTQRIIKISHLTEKVKSMGLGASEVSRLRQYERFMGEAIEQLRMIKMYRTPQALRCFGRIFTLLLPSFYAPAFAQLALDLDSIAMGILAAILTPLLLTALFESMQLLEDPFVGWVSLDGIDVPEELEVLHYHQLINARCTFFPHADPFEEISKAAIVSASQVCLRKSHNGSEVAPMDGSSRMSHFALDATGGGDLVRSSRPNRRQNY</sequence>
<gene>
    <name evidence="3" type="ORF">CDEB00056_LOCUS3972</name>
</gene>
<evidence type="ECO:0000313" key="3">
    <source>
        <dbReference type="EMBL" id="CAE0459131.1"/>
    </source>
</evidence>
<feature type="compositionally biased region" description="Basic and acidic residues" evidence="1">
    <location>
        <begin position="14"/>
        <end position="35"/>
    </location>
</feature>
<protein>
    <submittedName>
        <fullName evidence="3">Uncharacterized protein</fullName>
    </submittedName>
</protein>
<dbReference type="PANTHER" id="PTHR36970">
    <property type="entry name" value="UNNAMED PRODUCT"/>
    <property type="match status" value="1"/>
</dbReference>
<keyword evidence="2" id="KW-1133">Transmembrane helix</keyword>